<dbReference type="Proteomes" id="UP001055439">
    <property type="component" value="Chromosome 2"/>
</dbReference>
<feature type="compositionally biased region" description="Basic and acidic residues" evidence="1">
    <location>
        <begin position="75"/>
        <end position="85"/>
    </location>
</feature>
<sequence>MLSGSRTLSTHLSVEETSDQASFPPITASISANSLHASLCLNHRSAGCFIAIAHVTSSPSPRRKNIERRRHREMSHKAHADSTCG</sequence>
<accession>A0A9E7EZU8</accession>
<feature type="compositionally biased region" description="Polar residues" evidence="1">
    <location>
        <begin position="1"/>
        <end position="12"/>
    </location>
</feature>
<keyword evidence="3" id="KW-1185">Reference proteome</keyword>
<organism evidence="2 3">
    <name type="scientific">Musa troglodytarum</name>
    <name type="common">fe'i banana</name>
    <dbReference type="NCBI Taxonomy" id="320322"/>
    <lineage>
        <taxon>Eukaryota</taxon>
        <taxon>Viridiplantae</taxon>
        <taxon>Streptophyta</taxon>
        <taxon>Embryophyta</taxon>
        <taxon>Tracheophyta</taxon>
        <taxon>Spermatophyta</taxon>
        <taxon>Magnoliopsida</taxon>
        <taxon>Liliopsida</taxon>
        <taxon>Zingiberales</taxon>
        <taxon>Musaceae</taxon>
        <taxon>Musa</taxon>
    </lineage>
</organism>
<evidence type="ECO:0000256" key="1">
    <source>
        <dbReference type="SAM" id="MobiDB-lite"/>
    </source>
</evidence>
<feature type="region of interest" description="Disordered" evidence="1">
    <location>
        <begin position="59"/>
        <end position="85"/>
    </location>
</feature>
<dbReference type="AlphaFoldDB" id="A0A9E7EZU8"/>
<feature type="region of interest" description="Disordered" evidence="1">
    <location>
        <begin position="1"/>
        <end position="24"/>
    </location>
</feature>
<gene>
    <name evidence="2" type="ORF">MUK42_29724</name>
</gene>
<name>A0A9E7EZU8_9LILI</name>
<proteinExistence type="predicted"/>
<reference evidence="2" key="1">
    <citation type="submission" date="2022-05" db="EMBL/GenBank/DDBJ databases">
        <title>The Musa troglodytarum L. genome provides insights into the mechanism of non-climacteric behaviour and enrichment of carotenoids.</title>
        <authorList>
            <person name="Wang J."/>
        </authorList>
    </citation>
    <scope>NUCLEOTIDE SEQUENCE</scope>
    <source>
        <tissue evidence="2">Leaf</tissue>
    </source>
</reference>
<evidence type="ECO:0000313" key="3">
    <source>
        <dbReference type="Proteomes" id="UP001055439"/>
    </source>
</evidence>
<feature type="compositionally biased region" description="Basic residues" evidence="1">
    <location>
        <begin position="61"/>
        <end position="74"/>
    </location>
</feature>
<dbReference type="EMBL" id="CP097504">
    <property type="protein sequence ID" value="URD85047.1"/>
    <property type="molecule type" value="Genomic_DNA"/>
</dbReference>
<evidence type="ECO:0000313" key="2">
    <source>
        <dbReference type="EMBL" id="URD85047.1"/>
    </source>
</evidence>
<protein>
    <submittedName>
        <fullName evidence="2">Uncharacterized protein</fullName>
    </submittedName>
</protein>